<keyword evidence="2" id="KW-1185">Reference proteome</keyword>
<reference evidence="1 2" key="1">
    <citation type="submission" date="2017-05" db="EMBL/GenBank/DDBJ databases">
        <title>Complete genome sequence of Streptomyces sp. SCSIO 03032 revealed the diverse biosynthetic pathways for its bioactive secondary metabolites.</title>
        <authorList>
            <person name="Ma L."/>
            <person name="Zhu Y."/>
            <person name="Zhang W."/>
            <person name="Zhang G."/>
            <person name="Tian X."/>
            <person name="Zhang S."/>
            <person name="Zhang C."/>
        </authorList>
    </citation>
    <scope>NUCLEOTIDE SEQUENCE [LARGE SCALE GENOMIC DNA]</scope>
    <source>
        <strain evidence="1 2">SCSIO 03032</strain>
    </source>
</reference>
<dbReference type="AlphaFoldDB" id="A0A1W7CTX9"/>
<evidence type="ECO:0000313" key="1">
    <source>
        <dbReference type="EMBL" id="ARQ68202.1"/>
    </source>
</evidence>
<name>A0A1W7CTX9_9ACTN</name>
<proteinExistence type="predicted"/>
<accession>A0A1W7CTX9</accession>
<sequence length="122" mass="13254">MSITVACEIKVDSRLQIDIRGLALSGARDPSERAATFRMENSVEENWGPDFPAVLADDGAVVSLPCGTGGRTDTLLTEIHLYSDHMSEDERRDQATDFTRSYVTGLAEQLNCDARPAAPAPQ</sequence>
<protein>
    <submittedName>
        <fullName evidence="1">Uncharacterized protein</fullName>
    </submittedName>
</protein>
<organism evidence="1 2">
    <name type="scientific">Streptomyces marincola</name>
    <dbReference type="NCBI Taxonomy" id="2878388"/>
    <lineage>
        <taxon>Bacteria</taxon>
        <taxon>Bacillati</taxon>
        <taxon>Actinomycetota</taxon>
        <taxon>Actinomycetes</taxon>
        <taxon>Kitasatosporales</taxon>
        <taxon>Streptomycetaceae</taxon>
        <taxon>Streptomyces</taxon>
    </lineage>
</organism>
<gene>
    <name evidence="1" type="ORF">CAG99_04510</name>
</gene>
<dbReference type="Proteomes" id="UP000194218">
    <property type="component" value="Chromosome"/>
</dbReference>
<dbReference type="KEGG" id="smao:CAG99_04510"/>
<evidence type="ECO:0000313" key="2">
    <source>
        <dbReference type="Proteomes" id="UP000194218"/>
    </source>
</evidence>
<dbReference type="EMBL" id="CP021121">
    <property type="protein sequence ID" value="ARQ68202.1"/>
    <property type="molecule type" value="Genomic_DNA"/>
</dbReference>